<sequence length="382" mass="42415">MDDFSFHSESNDSAVEDIIAQAMDESVLEQVASINCSGFTDSVLPTALETRFNKLKSFPVTNQKQKTGKTHLRSSNSMRKEEPKSLNPHIKIPTSPSSEATVDTLSQEQLQSSNKSEGSANSFSDEETVVPTSRKSSEKRSFKSKSKPKIGSTSSSPSASSESSEVLSPPPQKCWVWCSPKKVSRKKSKVSGRRKGKENRVEGLLLDTLDWSKDDELLSDLSMFSLKEQQKKLKKALKEEEKVAREAEKVVEWAKLAAARMNESVTSDVSSDDEIFNFTGKLATDCDQPVFKGCIERAVLILWKCFAWESISLPELCENYHVVVLAYGAESDRVLGVPGEDLSGIYSTREFVRWFNGHLDYSNLAPDLKSTDTTIILGSTEK</sequence>
<comment type="caution">
    <text evidence="3">The sequence shown here is derived from an EMBL/GenBank/DDBJ whole genome shotgun (WGS) entry which is preliminary data.</text>
</comment>
<feature type="region of interest" description="Disordered" evidence="2">
    <location>
        <begin position="59"/>
        <end position="171"/>
    </location>
</feature>
<protein>
    <submittedName>
        <fullName evidence="3">Uncharacterized protein</fullName>
    </submittedName>
</protein>
<dbReference type="SUPFAM" id="SSF51971">
    <property type="entry name" value="Nucleotide-binding domain"/>
    <property type="match status" value="1"/>
</dbReference>
<dbReference type="AlphaFoldDB" id="A0A9Q0GQG9"/>
<dbReference type="OrthoDB" id="1936256at2759"/>
<feature type="compositionally biased region" description="Polar residues" evidence="2">
    <location>
        <begin position="94"/>
        <end position="123"/>
    </location>
</feature>
<dbReference type="Proteomes" id="UP001141806">
    <property type="component" value="Unassembled WGS sequence"/>
</dbReference>
<dbReference type="PANTHER" id="PTHR35692:SF1">
    <property type="entry name" value="F26F24.11"/>
    <property type="match status" value="1"/>
</dbReference>
<evidence type="ECO:0000256" key="2">
    <source>
        <dbReference type="SAM" id="MobiDB-lite"/>
    </source>
</evidence>
<keyword evidence="1" id="KW-0175">Coiled coil</keyword>
<accession>A0A9Q0GQG9</accession>
<name>A0A9Q0GQG9_9MAGN</name>
<feature type="compositionally biased region" description="Low complexity" evidence="2">
    <location>
        <begin position="149"/>
        <end position="167"/>
    </location>
</feature>
<reference evidence="3" key="1">
    <citation type="journal article" date="2023" name="Plant J.">
        <title>The genome of the king protea, Protea cynaroides.</title>
        <authorList>
            <person name="Chang J."/>
            <person name="Duong T.A."/>
            <person name="Schoeman C."/>
            <person name="Ma X."/>
            <person name="Roodt D."/>
            <person name="Barker N."/>
            <person name="Li Z."/>
            <person name="Van de Peer Y."/>
            <person name="Mizrachi E."/>
        </authorList>
    </citation>
    <scope>NUCLEOTIDE SEQUENCE</scope>
    <source>
        <tissue evidence="3">Young leaves</tissue>
    </source>
</reference>
<keyword evidence="4" id="KW-1185">Reference proteome</keyword>
<dbReference type="InterPro" id="IPR036188">
    <property type="entry name" value="FAD/NAD-bd_sf"/>
</dbReference>
<evidence type="ECO:0000313" key="4">
    <source>
        <dbReference type="Proteomes" id="UP001141806"/>
    </source>
</evidence>
<dbReference type="EMBL" id="JAMYWD010000012">
    <property type="protein sequence ID" value="KAJ4952221.1"/>
    <property type="molecule type" value="Genomic_DNA"/>
</dbReference>
<dbReference type="Gene3D" id="3.40.50.720">
    <property type="entry name" value="NAD(P)-binding Rossmann-like Domain"/>
    <property type="match status" value="1"/>
</dbReference>
<dbReference type="PANTHER" id="PTHR35692">
    <property type="entry name" value="F26F24.11"/>
    <property type="match status" value="1"/>
</dbReference>
<gene>
    <name evidence="3" type="ORF">NE237_029053</name>
</gene>
<evidence type="ECO:0000256" key="1">
    <source>
        <dbReference type="SAM" id="Coils"/>
    </source>
</evidence>
<evidence type="ECO:0000313" key="3">
    <source>
        <dbReference type="EMBL" id="KAJ4952221.1"/>
    </source>
</evidence>
<dbReference type="Gene3D" id="3.50.50.60">
    <property type="entry name" value="FAD/NAD(P)-binding domain"/>
    <property type="match status" value="1"/>
</dbReference>
<organism evidence="3 4">
    <name type="scientific">Protea cynaroides</name>
    <dbReference type="NCBI Taxonomy" id="273540"/>
    <lineage>
        <taxon>Eukaryota</taxon>
        <taxon>Viridiplantae</taxon>
        <taxon>Streptophyta</taxon>
        <taxon>Embryophyta</taxon>
        <taxon>Tracheophyta</taxon>
        <taxon>Spermatophyta</taxon>
        <taxon>Magnoliopsida</taxon>
        <taxon>Proteales</taxon>
        <taxon>Proteaceae</taxon>
        <taxon>Protea</taxon>
    </lineage>
</organism>
<feature type="coiled-coil region" evidence="1">
    <location>
        <begin position="223"/>
        <end position="250"/>
    </location>
</feature>
<proteinExistence type="predicted"/>